<sequence>MHTRETINDRIANVRNHASRVFSILSERDAPHFETDDLYQLGIHAVKVDLDEEGILGFEPCFFLPQFSKTLLTDYPLRADSLDNRWRGGPNYEEFDFQYFCELRDFEDLDFWQHAGWLSDFVERHLEAVRDGLPHELLSLDETVPIDYSYDPRDYQIFSRLGTTTWEMYPHPVNSTSSHSIVSIHNCSRAEDTCLSRGEVLGVLNILKDNFKLESSPSEDTKPCLLMSYFGEKKGRIIQAHHDGQKLVLQYSPLVNFCDTEATVSLFLRYMTSYLIASSTSTLVVR</sequence>
<protein>
    <submittedName>
        <fullName evidence="1">Uncharacterized protein</fullName>
    </submittedName>
</protein>
<name>A0A443HKR8_BYSSP</name>
<proteinExistence type="predicted"/>
<gene>
    <name evidence="1" type="ORF">C8Q69DRAFT_530598</name>
</gene>
<dbReference type="EMBL" id="RCNU01000013">
    <property type="protein sequence ID" value="RWQ92399.1"/>
    <property type="molecule type" value="Genomic_DNA"/>
</dbReference>
<accession>A0A443HKR8</accession>
<dbReference type="STRING" id="264951.A0A443HKR8"/>
<dbReference type="GeneID" id="39603012"/>
<dbReference type="RefSeq" id="XP_028482044.1">
    <property type="nucleotide sequence ID" value="XM_028633735.1"/>
</dbReference>
<evidence type="ECO:0000313" key="2">
    <source>
        <dbReference type="Proteomes" id="UP000283841"/>
    </source>
</evidence>
<reference evidence="1 2" key="1">
    <citation type="journal article" date="2018" name="Front. Microbiol.">
        <title>Genomic and genetic insights into a cosmopolitan fungus, Paecilomyces variotii (Eurotiales).</title>
        <authorList>
            <person name="Urquhart A.S."/>
            <person name="Mondo S.J."/>
            <person name="Makela M.R."/>
            <person name="Hane J.K."/>
            <person name="Wiebenga A."/>
            <person name="He G."/>
            <person name="Mihaltcheva S."/>
            <person name="Pangilinan J."/>
            <person name="Lipzen A."/>
            <person name="Barry K."/>
            <person name="de Vries R.P."/>
            <person name="Grigoriev I.V."/>
            <person name="Idnurm A."/>
        </authorList>
    </citation>
    <scope>NUCLEOTIDE SEQUENCE [LARGE SCALE GENOMIC DNA]</scope>
    <source>
        <strain evidence="1 2">CBS 101075</strain>
    </source>
</reference>
<dbReference type="VEuPathDB" id="FungiDB:C8Q69DRAFT_530598"/>
<dbReference type="Proteomes" id="UP000283841">
    <property type="component" value="Unassembled WGS sequence"/>
</dbReference>
<keyword evidence="2" id="KW-1185">Reference proteome</keyword>
<organism evidence="1 2">
    <name type="scientific">Byssochlamys spectabilis</name>
    <name type="common">Paecilomyces variotii</name>
    <dbReference type="NCBI Taxonomy" id="264951"/>
    <lineage>
        <taxon>Eukaryota</taxon>
        <taxon>Fungi</taxon>
        <taxon>Dikarya</taxon>
        <taxon>Ascomycota</taxon>
        <taxon>Pezizomycotina</taxon>
        <taxon>Eurotiomycetes</taxon>
        <taxon>Eurotiomycetidae</taxon>
        <taxon>Eurotiales</taxon>
        <taxon>Thermoascaceae</taxon>
        <taxon>Paecilomyces</taxon>
    </lineage>
</organism>
<dbReference type="AlphaFoldDB" id="A0A443HKR8"/>
<comment type="caution">
    <text evidence="1">The sequence shown here is derived from an EMBL/GenBank/DDBJ whole genome shotgun (WGS) entry which is preliminary data.</text>
</comment>
<evidence type="ECO:0000313" key="1">
    <source>
        <dbReference type="EMBL" id="RWQ92399.1"/>
    </source>
</evidence>